<reference evidence="2" key="1">
    <citation type="submission" date="2019-02" db="EMBL/GenBank/DDBJ databases">
        <authorList>
            <person name="Gruber-Vodicka R. H."/>
            <person name="Seah K. B. B."/>
        </authorList>
    </citation>
    <scope>NUCLEOTIDE SEQUENCE</scope>
    <source>
        <strain evidence="2">BECK_BZ163</strain>
        <strain evidence="3">BECK_BZ164</strain>
        <strain evidence="1">BECK_BZ165</strain>
    </source>
</reference>
<sequence length="146" mass="17185">MKTYTIGFTQKNAQQFFELIRRNDIARIVDVRLNNVSQLAGFAKRDDLRYFLAELCGADYVHVKELAPTKDILDAYKKKAITWAAYEDRFFDLMSRRNVERAVDKAILENGCLLCSEHEPDHCHRRLVLEYLNRHWDTPIEVVHLT</sequence>
<dbReference type="EMBL" id="CAADFA010000390">
    <property type="protein sequence ID" value="VFJ65276.1"/>
    <property type="molecule type" value="Genomic_DNA"/>
</dbReference>
<dbReference type="Pfam" id="PF04343">
    <property type="entry name" value="DUF488"/>
    <property type="match status" value="1"/>
</dbReference>
<evidence type="ECO:0000313" key="1">
    <source>
        <dbReference type="EMBL" id="VFJ65276.1"/>
    </source>
</evidence>
<evidence type="ECO:0000313" key="2">
    <source>
        <dbReference type="EMBL" id="VFJ71983.1"/>
    </source>
</evidence>
<organism evidence="2">
    <name type="scientific">Candidatus Kentrum sp. FM</name>
    <dbReference type="NCBI Taxonomy" id="2126340"/>
    <lineage>
        <taxon>Bacteria</taxon>
        <taxon>Pseudomonadati</taxon>
        <taxon>Pseudomonadota</taxon>
        <taxon>Gammaproteobacteria</taxon>
        <taxon>Candidatus Kentrum</taxon>
    </lineage>
</organism>
<accession>A0A450TTC4</accession>
<dbReference type="EMBL" id="CAADFL010000594">
    <property type="protein sequence ID" value="VFK19064.1"/>
    <property type="molecule type" value="Genomic_DNA"/>
</dbReference>
<dbReference type="InterPro" id="IPR007438">
    <property type="entry name" value="DUF488"/>
</dbReference>
<gene>
    <name evidence="2" type="ORF">BECKFM1743A_GA0114220_106143</name>
    <name evidence="3" type="ORF">BECKFM1743B_GA0114221_105943</name>
    <name evidence="1" type="ORF">BECKFM1743C_GA0114222_103907</name>
</gene>
<evidence type="ECO:0008006" key="4">
    <source>
        <dbReference type="Google" id="ProtNLM"/>
    </source>
</evidence>
<dbReference type="PANTHER" id="PTHR39337:SF1">
    <property type="entry name" value="BLR5642 PROTEIN"/>
    <property type="match status" value="1"/>
</dbReference>
<proteinExistence type="predicted"/>
<protein>
    <recommendedName>
        <fullName evidence="4">DUF488 domain-containing protein</fullName>
    </recommendedName>
</protein>
<dbReference type="EMBL" id="CAADEZ010000614">
    <property type="protein sequence ID" value="VFJ71983.1"/>
    <property type="molecule type" value="Genomic_DNA"/>
</dbReference>
<evidence type="ECO:0000313" key="3">
    <source>
        <dbReference type="EMBL" id="VFK19064.1"/>
    </source>
</evidence>
<name>A0A450TTC4_9GAMM</name>
<dbReference type="AlphaFoldDB" id="A0A450TTC4"/>
<dbReference type="PANTHER" id="PTHR39337">
    <property type="entry name" value="BLR5642 PROTEIN"/>
    <property type="match status" value="1"/>
</dbReference>